<dbReference type="AlphaFoldDB" id="A0A7T9DKI1"/>
<dbReference type="Gene3D" id="2.10.260.10">
    <property type="match status" value="1"/>
</dbReference>
<feature type="domain" description="SpoVT-AbrB" evidence="1">
    <location>
        <begin position="2"/>
        <end position="48"/>
    </location>
</feature>
<dbReference type="NCBIfam" id="TIGR01439">
    <property type="entry name" value="lp_hng_hel_AbrB"/>
    <property type="match status" value="1"/>
</dbReference>
<protein>
    <submittedName>
        <fullName evidence="2">AbrB/MazE/SpoVT family DNA-binding domain-containing protein</fullName>
    </submittedName>
</protein>
<keyword evidence="2" id="KW-0238">DNA-binding</keyword>
<dbReference type="Pfam" id="PF04014">
    <property type="entry name" value="MazE_antitoxin"/>
    <property type="match status" value="1"/>
</dbReference>
<dbReference type="InterPro" id="IPR035642">
    <property type="entry name" value="MraZ_N"/>
</dbReference>
<dbReference type="SMART" id="SM00966">
    <property type="entry name" value="SpoVT_AbrB"/>
    <property type="match status" value="1"/>
</dbReference>
<proteinExistence type="predicted"/>
<name>A0A7T9DKI1_9ARCH</name>
<dbReference type="InterPro" id="IPR007159">
    <property type="entry name" value="SpoVT-AbrB_dom"/>
</dbReference>
<reference evidence="2" key="1">
    <citation type="submission" date="2020-11" db="EMBL/GenBank/DDBJ databases">
        <title>Connecting structure to function with the recovery of over 1000 high-quality activated sludge metagenome-assembled genomes encoding full-length rRNA genes using long-read sequencing.</title>
        <authorList>
            <person name="Singleton C.M."/>
            <person name="Petriglieri F."/>
            <person name="Kristensen J.M."/>
            <person name="Kirkegaard R.H."/>
            <person name="Michaelsen T.Y."/>
            <person name="Andersen M.H."/>
            <person name="Karst S.M."/>
            <person name="Dueholm M.S."/>
            <person name="Nielsen P.H."/>
            <person name="Albertsen M."/>
        </authorList>
    </citation>
    <scope>NUCLEOTIDE SEQUENCE</scope>
    <source>
        <strain evidence="2">Fred_18-Q3-R57-64_BAT3C.431</strain>
    </source>
</reference>
<dbReference type="InterPro" id="IPR037914">
    <property type="entry name" value="SpoVT-AbrB_sf"/>
</dbReference>
<dbReference type="SUPFAM" id="SSF89447">
    <property type="entry name" value="AbrB/MazE/MraZ-like"/>
    <property type="match status" value="1"/>
</dbReference>
<sequence>MVKIDSKGRIVLPSSIRKSLGLESGEQILLQYDIQNANFLRLIRGKGGD</sequence>
<dbReference type="GO" id="GO:0003677">
    <property type="term" value="F:DNA binding"/>
    <property type="evidence" value="ECO:0007669"/>
    <property type="project" value="UniProtKB-KW"/>
</dbReference>
<dbReference type="CDD" id="cd16320">
    <property type="entry name" value="MraZ_N"/>
    <property type="match status" value="1"/>
</dbReference>
<evidence type="ECO:0000313" key="2">
    <source>
        <dbReference type="EMBL" id="QQR93003.1"/>
    </source>
</evidence>
<dbReference type="Proteomes" id="UP000596004">
    <property type="component" value="Chromosome"/>
</dbReference>
<organism evidence="2">
    <name type="scientific">Candidatus Iainarchaeum sp</name>
    <dbReference type="NCBI Taxonomy" id="3101447"/>
    <lineage>
        <taxon>Archaea</taxon>
        <taxon>Candidatus Iainarchaeota</taxon>
        <taxon>Candidatus Iainarchaeia</taxon>
        <taxon>Candidatus Iainarchaeales</taxon>
        <taxon>Candidatus Iainarchaeaceae</taxon>
        <taxon>Candidatus Iainarchaeum</taxon>
    </lineage>
</organism>
<accession>A0A7T9DKI1</accession>
<evidence type="ECO:0000259" key="1">
    <source>
        <dbReference type="SMART" id="SM00966"/>
    </source>
</evidence>
<gene>
    <name evidence="2" type="ORF">IPJ89_02040</name>
</gene>
<dbReference type="EMBL" id="CP064981">
    <property type="protein sequence ID" value="QQR93003.1"/>
    <property type="molecule type" value="Genomic_DNA"/>
</dbReference>